<keyword evidence="9" id="KW-1185">Reference proteome</keyword>
<dbReference type="PANTHER" id="PTHR34856:SF2">
    <property type="entry name" value="PROTEIN NRFD"/>
    <property type="match status" value="1"/>
</dbReference>
<reference evidence="9" key="1">
    <citation type="submission" date="2018-05" db="EMBL/GenBank/DDBJ databases">
        <title>Genome Sequencing of selected type strains of the family Eggerthellaceae.</title>
        <authorList>
            <person name="Danylec N."/>
            <person name="Stoll D.A."/>
            <person name="Doetsch A."/>
            <person name="Huch M."/>
        </authorList>
    </citation>
    <scope>NUCLEOTIDE SEQUENCE [LARGE SCALE GENOMIC DNA]</scope>
    <source>
        <strain evidence="9">DSM 16106</strain>
    </source>
</reference>
<dbReference type="Proteomes" id="UP000278632">
    <property type="component" value="Unassembled WGS sequence"/>
</dbReference>
<sequence length="319" mass="33011">MELQTIWGWQPALYLFLGGMGAGAFIMAAVLYLIDQERHAKIVCASMWASAICLGVGLLLLLSELTQPVRGLMMWQSFSHFTSWMTYGAWGAFGAIAVFGLSAVLAVGEVGRRLSRNAKQARLLVRARKVLAVVGIALGLFVAVYTGMLLMMAPGVPLWNTPLLPCLFAVSGVDTGVALVEVVAVALAKKDQLASRASMLMEAIVVALVTLECIVLGVLLLPLLGGEGSATAATAAQSAQLLATGSLAPLFWGLVVGCGLALPLVVSLMGLLKHKGGANGLMALGAAGALVGGCVLRFLILAAGIHADVVGETVMKMIG</sequence>
<comment type="caution">
    <text evidence="8">The sequence shown here is derived from an EMBL/GenBank/DDBJ whole genome shotgun (WGS) entry which is preliminary data.</text>
</comment>
<dbReference type="AlphaFoldDB" id="A0A3N0AUE1"/>
<evidence type="ECO:0000256" key="5">
    <source>
        <dbReference type="ARBA" id="ARBA00022989"/>
    </source>
</evidence>
<dbReference type="RefSeq" id="WP_123193075.1">
    <property type="nucleotide sequence ID" value="NZ_QICD01000038.1"/>
</dbReference>
<dbReference type="GO" id="GO:0005886">
    <property type="term" value="C:plasma membrane"/>
    <property type="evidence" value="ECO:0007669"/>
    <property type="project" value="UniProtKB-SubCell"/>
</dbReference>
<comment type="subcellular location">
    <subcellularLocation>
        <location evidence="1">Cell membrane</location>
        <topology evidence="1">Multi-pass membrane protein</topology>
    </subcellularLocation>
</comment>
<feature type="transmembrane region" description="Helical" evidence="7">
    <location>
        <begin position="12"/>
        <end position="34"/>
    </location>
</feature>
<dbReference type="Pfam" id="PF03916">
    <property type="entry name" value="NrfD"/>
    <property type="match status" value="1"/>
</dbReference>
<keyword evidence="6 7" id="KW-0472">Membrane</keyword>
<keyword evidence="3" id="KW-1003">Cell membrane</keyword>
<accession>A0A3N0AUE1</accession>
<feature type="transmembrane region" description="Helical" evidence="7">
    <location>
        <begin position="250"/>
        <end position="272"/>
    </location>
</feature>
<feature type="transmembrane region" description="Helical" evidence="7">
    <location>
        <begin position="162"/>
        <end position="188"/>
    </location>
</feature>
<evidence type="ECO:0000313" key="8">
    <source>
        <dbReference type="EMBL" id="RNL38521.1"/>
    </source>
</evidence>
<dbReference type="EMBL" id="QICD01000038">
    <property type="protein sequence ID" value="RNL38521.1"/>
    <property type="molecule type" value="Genomic_DNA"/>
</dbReference>
<dbReference type="Gene3D" id="1.20.1630.10">
    <property type="entry name" value="Formate dehydrogenase/DMSO reductase domain"/>
    <property type="match status" value="1"/>
</dbReference>
<gene>
    <name evidence="8" type="ORF">DMP08_11785</name>
</gene>
<evidence type="ECO:0000256" key="4">
    <source>
        <dbReference type="ARBA" id="ARBA00022692"/>
    </source>
</evidence>
<evidence type="ECO:0000313" key="9">
    <source>
        <dbReference type="Proteomes" id="UP000278632"/>
    </source>
</evidence>
<comment type="similarity">
    <text evidence="2">Belongs to the NrfD family.</text>
</comment>
<evidence type="ECO:0000256" key="7">
    <source>
        <dbReference type="SAM" id="Phobius"/>
    </source>
</evidence>
<evidence type="ECO:0000256" key="6">
    <source>
        <dbReference type="ARBA" id="ARBA00023136"/>
    </source>
</evidence>
<dbReference type="InterPro" id="IPR005614">
    <property type="entry name" value="NrfD-like"/>
</dbReference>
<evidence type="ECO:0000256" key="3">
    <source>
        <dbReference type="ARBA" id="ARBA00022475"/>
    </source>
</evidence>
<dbReference type="PANTHER" id="PTHR34856">
    <property type="entry name" value="PROTEIN NRFD"/>
    <property type="match status" value="1"/>
</dbReference>
<keyword evidence="5 7" id="KW-1133">Transmembrane helix</keyword>
<dbReference type="OrthoDB" id="3177941at2"/>
<feature type="transmembrane region" description="Helical" evidence="7">
    <location>
        <begin position="284"/>
        <end position="307"/>
    </location>
</feature>
<evidence type="ECO:0000256" key="1">
    <source>
        <dbReference type="ARBA" id="ARBA00004651"/>
    </source>
</evidence>
<feature type="transmembrane region" description="Helical" evidence="7">
    <location>
        <begin position="46"/>
        <end position="67"/>
    </location>
</feature>
<evidence type="ECO:0000256" key="2">
    <source>
        <dbReference type="ARBA" id="ARBA00008929"/>
    </source>
</evidence>
<dbReference type="InterPro" id="IPR052049">
    <property type="entry name" value="Electron_transfer_protein"/>
</dbReference>
<feature type="transmembrane region" description="Helical" evidence="7">
    <location>
        <begin position="200"/>
        <end position="221"/>
    </location>
</feature>
<organism evidence="8 9">
    <name type="scientific">Paraeggerthella hongkongensis</name>
    <dbReference type="NCBI Taxonomy" id="230658"/>
    <lineage>
        <taxon>Bacteria</taxon>
        <taxon>Bacillati</taxon>
        <taxon>Actinomycetota</taxon>
        <taxon>Coriobacteriia</taxon>
        <taxon>Eggerthellales</taxon>
        <taxon>Eggerthellaceae</taxon>
        <taxon>Paraeggerthella</taxon>
    </lineage>
</organism>
<keyword evidence="4 7" id="KW-0812">Transmembrane</keyword>
<proteinExistence type="inferred from homology"/>
<protein>
    <submittedName>
        <fullName evidence="8">Polysulfide reductase</fullName>
    </submittedName>
</protein>
<feature type="transmembrane region" description="Helical" evidence="7">
    <location>
        <begin position="87"/>
        <end position="110"/>
    </location>
</feature>
<name>A0A3N0AUE1_9ACTN</name>
<feature type="transmembrane region" description="Helical" evidence="7">
    <location>
        <begin position="130"/>
        <end position="150"/>
    </location>
</feature>